<proteinExistence type="predicted"/>
<evidence type="ECO:0000256" key="1">
    <source>
        <dbReference type="SAM" id="MobiDB-lite"/>
    </source>
</evidence>
<dbReference type="GO" id="GO:0046373">
    <property type="term" value="P:L-arabinose metabolic process"/>
    <property type="evidence" value="ECO:0007669"/>
    <property type="project" value="InterPro"/>
</dbReference>
<dbReference type="Gene3D" id="2.80.10.50">
    <property type="match status" value="1"/>
</dbReference>
<comment type="caution">
    <text evidence="3">The sequence shown here is derived from an EMBL/GenBank/DDBJ whole genome shotgun (WGS) entry which is preliminary data.</text>
</comment>
<dbReference type="EMBL" id="MU827784">
    <property type="protein sequence ID" value="KAJ7334520.1"/>
    <property type="molecule type" value="Genomic_DNA"/>
</dbReference>
<evidence type="ECO:0000313" key="4">
    <source>
        <dbReference type="Proteomes" id="UP001163046"/>
    </source>
</evidence>
<accession>A0A9X0CGU2</accession>
<dbReference type="GO" id="GO:0046556">
    <property type="term" value="F:alpha-L-arabinofuranosidase activity"/>
    <property type="evidence" value="ECO:0007669"/>
    <property type="project" value="InterPro"/>
</dbReference>
<name>A0A9X0CGU2_9CNID</name>
<evidence type="ECO:0000313" key="3">
    <source>
        <dbReference type="EMBL" id="KAJ7334520.1"/>
    </source>
</evidence>
<organism evidence="3 4">
    <name type="scientific">Desmophyllum pertusum</name>
    <dbReference type="NCBI Taxonomy" id="174260"/>
    <lineage>
        <taxon>Eukaryota</taxon>
        <taxon>Metazoa</taxon>
        <taxon>Cnidaria</taxon>
        <taxon>Anthozoa</taxon>
        <taxon>Hexacorallia</taxon>
        <taxon>Scleractinia</taxon>
        <taxon>Caryophylliina</taxon>
        <taxon>Caryophylliidae</taxon>
        <taxon>Desmophyllum</taxon>
    </lineage>
</organism>
<dbReference type="Pfam" id="PF05270">
    <property type="entry name" value="AbfB"/>
    <property type="match status" value="1"/>
</dbReference>
<keyword evidence="4" id="KW-1185">Reference proteome</keyword>
<dbReference type="InterPro" id="IPR007934">
    <property type="entry name" value="AbfB_ABD"/>
</dbReference>
<dbReference type="OrthoDB" id="5990417at2759"/>
<gene>
    <name evidence="3" type="ORF">OS493_014843</name>
</gene>
<dbReference type="SUPFAM" id="SSF110221">
    <property type="entry name" value="AbfB domain"/>
    <property type="match status" value="1"/>
</dbReference>
<sequence length="519" mass="53922">MINYVDGGFTTDRYEYDRFTNQKSLPVHLVKGKYYYMEAIFKDDHQPDHLEVAVQTPEGTFYKVIPSKFLWTIMPPSPEKNFTYQAILIKAAARAGAEAGLSFGARWAMKSGAKSGAKAGALAGMEAGASAGAHAGVKAAIKMTTKTLEDAFNQLHGDNVHKFKIILKNGSVASVSGPGMKGYGGGAGAAAAASGTAGTAGAAGTAGTPGGAGRGAGGGGGAGSIGGGGGGGAINGGTISGAGAGGGSTGGTATAGGVNTGGAAGGASIAPPGIAGSVVTLAASSTSGGVAGGGSTGIGGPGEEGEGEDTSFSPTRRLIVIPRPGEEPQALARSLVWRVGGATAIVKDAMYTFHSLGIPYAQEDFTLNFCWRSTNSGFQLRKFCHVYIARVPALYDKADAKKPSVSFESVCLPGYFIRQKNYHFFLKKRDGTELFDKDSSFYIYSVMKYTRNLLFSSMHKDWYICQSAKKNVLGTEVNLDFYNGEPDVLDRCSFVVQPIQENDNKLMNCKKRRWTSRTS</sequence>
<evidence type="ECO:0000259" key="2">
    <source>
        <dbReference type="Pfam" id="PF05270"/>
    </source>
</evidence>
<dbReference type="InterPro" id="IPR036195">
    <property type="entry name" value="AbfB_ABD_sf"/>
</dbReference>
<reference evidence="3" key="1">
    <citation type="submission" date="2023-01" db="EMBL/GenBank/DDBJ databases">
        <title>Genome assembly of the deep-sea coral Lophelia pertusa.</title>
        <authorList>
            <person name="Herrera S."/>
            <person name="Cordes E."/>
        </authorList>
    </citation>
    <scope>NUCLEOTIDE SEQUENCE</scope>
    <source>
        <strain evidence="3">USNM1676648</strain>
        <tissue evidence="3">Polyp</tissue>
    </source>
</reference>
<protein>
    <recommendedName>
        <fullName evidence="2">Alpha-L-arabinofuranosidase B arabinose-binding domain-containing protein</fullName>
    </recommendedName>
</protein>
<dbReference type="AlphaFoldDB" id="A0A9X0CGU2"/>
<feature type="domain" description="Alpha-L-arabinofuranosidase B arabinose-binding" evidence="2">
    <location>
        <begin position="401"/>
        <end position="464"/>
    </location>
</feature>
<dbReference type="Proteomes" id="UP001163046">
    <property type="component" value="Unassembled WGS sequence"/>
</dbReference>
<feature type="compositionally biased region" description="Gly residues" evidence="1">
    <location>
        <begin position="289"/>
        <end position="302"/>
    </location>
</feature>
<feature type="region of interest" description="Disordered" evidence="1">
    <location>
        <begin position="287"/>
        <end position="312"/>
    </location>
</feature>